<feature type="transmembrane region" description="Helical" evidence="1">
    <location>
        <begin position="178"/>
        <end position="203"/>
    </location>
</feature>
<feature type="transmembrane region" description="Helical" evidence="1">
    <location>
        <begin position="145"/>
        <end position="166"/>
    </location>
</feature>
<evidence type="ECO:0000313" key="3">
    <source>
        <dbReference type="Proteomes" id="UP000325827"/>
    </source>
</evidence>
<feature type="transmembrane region" description="Helical" evidence="1">
    <location>
        <begin position="34"/>
        <end position="54"/>
    </location>
</feature>
<dbReference type="RefSeq" id="WP_150448171.1">
    <property type="nucleotide sequence ID" value="NZ_VYSA01000001.1"/>
</dbReference>
<feature type="transmembrane region" description="Helical" evidence="1">
    <location>
        <begin position="108"/>
        <end position="133"/>
    </location>
</feature>
<evidence type="ECO:0008006" key="4">
    <source>
        <dbReference type="Google" id="ProtNLM"/>
    </source>
</evidence>
<dbReference type="AlphaFoldDB" id="A0A5J5J5R9"/>
<keyword evidence="1" id="KW-0812">Transmembrane</keyword>
<comment type="caution">
    <text evidence="2">The sequence shown here is derived from an EMBL/GenBank/DDBJ whole genome shotgun (WGS) entry which is preliminary data.</text>
</comment>
<feature type="transmembrane region" description="Helical" evidence="1">
    <location>
        <begin position="7"/>
        <end position="28"/>
    </location>
</feature>
<keyword evidence="1" id="KW-1133">Transmembrane helix</keyword>
<accession>A0A5J5J5R9</accession>
<feature type="transmembrane region" description="Helical" evidence="1">
    <location>
        <begin position="66"/>
        <end position="88"/>
    </location>
</feature>
<organism evidence="2 3">
    <name type="scientific">Microbacterium rhizomatis</name>
    <dbReference type="NCBI Taxonomy" id="1631477"/>
    <lineage>
        <taxon>Bacteria</taxon>
        <taxon>Bacillati</taxon>
        <taxon>Actinomycetota</taxon>
        <taxon>Actinomycetes</taxon>
        <taxon>Micrococcales</taxon>
        <taxon>Microbacteriaceae</taxon>
        <taxon>Microbacterium</taxon>
    </lineage>
</organism>
<reference evidence="3" key="1">
    <citation type="submission" date="2019-09" db="EMBL/GenBank/DDBJ databases">
        <title>Mumia zhuanghuii sp. nov. isolated from the intestinal contents of plateau pika (Ochotona curzoniae) in the Qinghai-Tibet plateau of China.</title>
        <authorList>
            <person name="Tian Z."/>
        </authorList>
    </citation>
    <scope>NUCLEOTIDE SEQUENCE [LARGE SCALE GENOMIC DNA]</scope>
    <source>
        <strain evidence="3">JCM 30598</strain>
    </source>
</reference>
<dbReference type="OrthoDB" id="5114831at2"/>
<keyword evidence="3" id="KW-1185">Reference proteome</keyword>
<gene>
    <name evidence="2" type="ORF">F6B43_07455</name>
</gene>
<name>A0A5J5J5R9_9MICO</name>
<proteinExistence type="predicted"/>
<keyword evidence="1" id="KW-0472">Membrane</keyword>
<sequence>MRPVTLTWTIGGTGLVLCGVLGMLQYSLFGAGPVAGIVQDLVFAATVLLFALGLSKEASVVARRPLGVTALAVVALWPLVVLLANPLLPTMDAATFDAGLDAYRAAESILTAAFYVDILVSIAAALVAAVQIARAGVVPRPWRWAPLWAVIASVAAGVLPQLLFAFTGPGDTQQLANAAMVIGALGLLVRTLGLGVLALVLAARVPHRTVEVFRSA</sequence>
<dbReference type="EMBL" id="VYSA01000001">
    <property type="protein sequence ID" value="KAA9111402.1"/>
    <property type="molecule type" value="Genomic_DNA"/>
</dbReference>
<dbReference type="Proteomes" id="UP000325827">
    <property type="component" value="Unassembled WGS sequence"/>
</dbReference>
<protein>
    <recommendedName>
        <fullName evidence="4">DUF4386 family protein</fullName>
    </recommendedName>
</protein>
<evidence type="ECO:0000256" key="1">
    <source>
        <dbReference type="SAM" id="Phobius"/>
    </source>
</evidence>
<evidence type="ECO:0000313" key="2">
    <source>
        <dbReference type="EMBL" id="KAA9111402.1"/>
    </source>
</evidence>